<evidence type="ECO:0000256" key="2">
    <source>
        <dbReference type="ARBA" id="ARBA00022694"/>
    </source>
</evidence>
<comment type="function">
    <text evidence="3">Catalyzes the formation of N(4)-acetylcytidine (ac(4)C) at the wobble position of elongator tRNA(Met), using acetate and ATP as substrates. First activates an acetate ion to form acetyladenylate (Ac-AMP) and then transfers the acetyl group to tRNA to form ac(4)C34.</text>
</comment>
<organism evidence="4 5">
    <name type="scientific">Lacticaseibacillus manihotivorans DSM 13343 = JCM 12514</name>
    <dbReference type="NCBI Taxonomy" id="1423769"/>
    <lineage>
        <taxon>Bacteria</taxon>
        <taxon>Bacillati</taxon>
        <taxon>Bacillota</taxon>
        <taxon>Bacilli</taxon>
        <taxon>Lactobacillales</taxon>
        <taxon>Lactobacillaceae</taxon>
        <taxon>Lacticaseibacillus</taxon>
    </lineage>
</organism>
<reference evidence="4 5" key="1">
    <citation type="journal article" date="2015" name="Genome Announc.">
        <title>Expanding the biotechnology potential of lactobacilli through comparative genomics of 213 strains and associated genera.</title>
        <authorList>
            <person name="Sun Z."/>
            <person name="Harris H.M."/>
            <person name="McCann A."/>
            <person name="Guo C."/>
            <person name="Argimon S."/>
            <person name="Zhang W."/>
            <person name="Yang X."/>
            <person name="Jeffery I.B."/>
            <person name="Cooney J.C."/>
            <person name="Kagawa T.F."/>
            <person name="Liu W."/>
            <person name="Song Y."/>
            <person name="Salvetti E."/>
            <person name="Wrobel A."/>
            <person name="Rasinkangas P."/>
            <person name="Parkhill J."/>
            <person name="Rea M.C."/>
            <person name="O'Sullivan O."/>
            <person name="Ritari J."/>
            <person name="Douillard F.P."/>
            <person name="Paul Ross R."/>
            <person name="Yang R."/>
            <person name="Briner A.E."/>
            <person name="Felis G.E."/>
            <person name="de Vos W.M."/>
            <person name="Barrangou R."/>
            <person name="Klaenhammer T.R."/>
            <person name="Caufield P.W."/>
            <person name="Cui Y."/>
            <person name="Zhang H."/>
            <person name="O'Toole P.W."/>
        </authorList>
    </citation>
    <scope>NUCLEOTIDE SEQUENCE [LARGE SCALE GENOMIC DNA]</scope>
    <source>
        <strain evidence="4 5">DSM 13343</strain>
    </source>
</reference>
<name>A0A0R1QG34_9LACO</name>
<feature type="binding site" evidence="3">
    <location>
        <position position="101"/>
    </location>
    <ligand>
        <name>ATP</name>
        <dbReference type="ChEBI" id="CHEBI:30616"/>
    </ligand>
</feature>
<dbReference type="HAMAP" id="MF_01539">
    <property type="entry name" value="TmcAL"/>
    <property type="match status" value="1"/>
</dbReference>
<keyword evidence="3" id="KW-0067">ATP-binding</keyword>
<dbReference type="Pfam" id="PF05636">
    <property type="entry name" value="HIGH_NTase1"/>
    <property type="match status" value="1"/>
</dbReference>
<dbReference type="InterPro" id="IPR008513">
    <property type="entry name" value="tRNA(Met)_cyd_acetate_ligase"/>
</dbReference>
<comment type="subcellular location">
    <subcellularLocation>
        <location evidence="3">Cytoplasm</location>
    </subcellularLocation>
</comment>
<dbReference type="RefSeq" id="WP_056964694.1">
    <property type="nucleotide sequence ID" value="NZ_AZEU01000246.1"/>
</dbReference>
<feature type="binding site" evidence="3">
    <location>
        <position position="178"/>
    </location>
    <ligand>
        <name>ATP</name>
        <dbReference type="ChEBI" id="CHEBI:30616"/>
    </ligand>
</feature>
<dbReference type="GO" id="GO:0005737">
    <property type="term" value="C:cytoplasm"/>
    <property type="evidence" value="ECO:0007669"/>
    <property type="project" value="UniProtKB-SubCell"/>
</dbReference>
<keyword evidence="3" id="KW-0963">Cytoplasm</keyword>
<feature type="binding site" evidence="3">
    <location>
        <begin position="7"/>
        <end position="20"/>
    </location>
    <ligand>
        <name>ATP</name>
        <dbReference type="ChEBI" id="CHEBI:30616"/>
    </ligand>
</feature>
<dbReference type="NCBIfam" id="NF010191">
    <property type="entry name" value="PRK13670.1"/>
    <property type="match status" value="1"/>
</dbReference>
<keyword evidence="3" id="KW-0547">Nucleotide-binding</keyword>
<evidence type="ECO:0000256" key="1">
    <source>
        <dbReference type="ARBA" id="ARBA00022598"/>
    </source>
</evidence>
<evidence type="ECO:0000256" key="3">
    <source>
        <dbReference type="HAMAP-Rule" id="MF_01539"/>
    </source>
</evidence>
<evidence type="ECO:0000313" key="4">
    <source>
        <dbReference type="EMBL" id="KRL41604.1"/>
    </source>
</evidence>
<dbReference type="GO" id="GO:0016879">
    <property type="term" value="F:ligase activity, forming carbon-nitrogen bonds"/>
    <property type="evidence" value="ECO:0007669"/>
    <property type="project" value="UniProtKB-UniRule"/>
</dbReference>
<dbReference type="EC" id="6.3.4.-" evidence="3"/>
<keyword evidence="3" id="KW-0694">RNA-binding</keyword>
<comment type="caution">
    <text evidence="4">The sequence shown here is derived from an EMBL/GenBank/DDBJ whole genome shotgun (WGS) entry which is preliminary data.</text>
</comment>
<dbReference type="EMBL" id="AZEU01000246">
    <property type="protein sequence ID" value="KRL41604.1"/>
    <property type="molecule type" value="Genomic_DNA"/>
</dbReference>
<keyword evidence="5" id="KW-1185">Reference proteome</keyword>
<keyword evidence="2 3" id="KW-0819">tRNA processing</keyword>
<dbReference type="PANTHER" id="PTHR37825">
    <property type="entry name" value="TRNA(MET) CYTIDINE ACETATE LIGASE"/>
    <property type="match status" value="1"/>
</dbReference>
<accession>A0A0R1QG34</accession>
<dbReference type="GO" id="GO:0000049">
    <property type="term" value="F:tRNA binding"/>
    <property type="evidence" value="ECO:0007669"/>
    <property type="project" value="UniProtKB-KW"/>
</dbReference>
<proteinExistence type="inferred from homology"/>
<dbReference type="PANTHER" id="PTHR37825:SF1">
    <property type="entry name" value="TRNA(MET) CYTIDINE ACETATE LIGASE"/>
    <property type="match status" value="1"/>
</dbReference>
<dbReference type="Proteomes" id="UP000051790">
    <property type="component" value="Unassembled WGS sequence"/>
</dbReference>
<evidence type="ECO:0000313" key="5">
    <source>
        <dbReference type="Proteomes" id="UP000051790"/>
    </source>
</evidence>
<protein>
    <recommendedName>
        <fullName evidence="3">tRNA(Met) cytidine acetate ligase</fullName>
        <ecNumber evidence="3">6.3.4.-</ecNumber>
    </recommendedName>
</protein>
<comment type="catalytic activity">
    <reaction evidence="3">
        <text>cytidine(34) in elongator tRNA(Met) + acetate + ATP = N(4)-acetylcytidine(34) in elongator tRNA(Met) + AMP + diphosphate</text>
        <dbReference type="Rhea" id="RHEA:58144"/>
        <dbReference type="Rhea" id="RHEA-COMP:10693"/>
        <dbReference type="Rhea" id="RHEA-COMP:10694"/>
        <dbReference type="ChEBI" id="CHEBI:30089"/>
        <dbReference type="ChEBI" id="CHEBI:30616"/>
        <dbReference type="ChEBI" id="CHEBI:33019"/>
        <dbReference type="ChEBI" id="CHEBI:74900"/>
        <dbReference type="ChEBI" id="CHEBI:82748"/>
        <dbReference type="ChEBI" id="CHEBI:456215"/>
    </reaction>
</comment>
<dbReference type="OrthoDB" id="9769796at2"/>
<gene>
    <name evidence="3" type="primary">tmcAL</name>
    <name evidence="4" type="ORF">FD01_GL002149</name>
</gene>
<keyword evidence="3" id="KW-0820">tRNA-binding</keyword>
<dbReference type="InterPro" id="IPR014729">
    <property type="entry name" value="Rossmann-like_a/b/a_fold"/>
</dbReference>
<dbReference type="GO" id="GO:0006400">
    <property type="term" value="P:tRNA modification"/>
    <property type="evidence" value="ECO:0007669"/>
    <property type="project" value="UniProtKB-UniRule"/>
</dbReference>
<comment type="similarity">
    <text evidence="3">Belongs to the TmcAL family.</text>
</comment>
<dbReference type="SUPFAM" id="SSF52374">
    <property type="entry name" value="Nucleotidylyl transferase"/>
    <property type="match status" value="1"/>
</dbReference>
<keyword evidence="1 3" id="KW-0436">Ligase</keyword>
<comment type="caution">
    <text evidence="3">Lacks conserved residue(s) required for the propagation of feature annotation.</text>
</comment>
<sequence>MQAVGMIAEFNPLHNGHVYALAEARRRAKADVVVVAMSGNFVQRGEPAILDKWARAKAALQCGADLVIELPVFDAVQAAPQFATGGVAIMQALGVTRLAFGTEAADVDYQAAAEKLQAAKLDEAGFQDCTQTYATQLNQQYRAATGLDLAQPNLLLGMSYAQANLRLHAGLKLLAIPRVGVKHDAEHAQAQFASASHLRELIATGQSVADWMPQASLASLDSPHYTWAQLFPYLKYRLLTASLAELEQISGMSEGLQYRLSQQIAEAGSFEAFMSAIKSKRYTYARLRRLCLNVVLNLTQAQVDAAQQNRFLHVLGFTKAGQAYLHQVKKSVGLPLIVKPTAAQLTPKGLMATQQQADNLITFLGAPDQNYGRVPYRFD</sequence>
<dbReference type="GO" id="GO:0005524">
    <property type="term" value="F:ATP binding"/>
    <property type="evidence" value="ECO:0007669"/>
    <property type="project" value="UniProtKB-KW"/>
</dbReference>
<dbReference type="AlphaFoldDB" id="A0A0R1QG34"/>
<feature type="binding site" evidence="3">
    <location>
        <position position="153"/>
    </location>
    <ligand>
        <name>ATP</name>
        <dbReference type="ChEBI" id="CHEBI:30616"/>
    </ligand>
</feature>
<dbReference type="Gene3D" id="3.40.50.620">
    <property type="entry name" value="HUPs"/>
    <property type="match status" value="1"/>
</dbReference>
<dbReference type="PATRIC" id="fig|1423769.4.peg.2310"/>